<reference evidence="1 3" key="1">
    <citation type="submission" date="2018-06" db="EMBL/GenBank/DDBJ databases">
        <title>Complete Genome Sequence of the Microcystin-Degrading Bacterium Sphingosinicella microcystinivorans Strain B-9.</title>
        <authorList>
            <person name="Jin H."/>
            <person name="Nishizawa T."/>
            <person name="Guo Y."/>
            <person name="Nishizawa A."/>
            <person name="Park H."/>
            <person name="Kato H."/>
            <person name="Tsuji K."/>
            <person name="Harada K."/>
        </authorList>
    </citation>
    <scope>NUCLEOTIDE SEQUENCE [LARGE SCALE GENOMIC DNA]</scope>
    <source>
        <strain evidence="1 3">B9</strain>
    </source>
</reference>
<dbReference type="EMBL" id="RBWX01000010">
    <property type="protein sequence ID" value="RKS86492.1"/>
    <property type="molecule type" value="Genomic_DNA"/>
</dbReference>
<proteinExistence type="predicted"/>
<keyword evidence="4" id="KW-1185">Reference proteome</keyword>
<dbReference type="KEGG" id="smic:SmB9_30620"/>
<dbReference type="EMBL" id="AP018711">
    <property type="protein sequence ID" value="BBE35404.1"/>
    <property type="molecule type" value="Genomic_DNA"/>
</dbReference>
<dbReference type="Proteomes" id="UP000276029">
    <property type="component" value="Unassembled WGS sequence"/>
</dbReference>
<protein>
    <submittedName>
        <fullName evidence="1">Uncharacterized protein</fullName>
    </submittedName>
</protein>
<dbReference type="Proteomes" id="UP000275727">
    <property type="component" value="Chromosome"/>
</dbReference>
<reference evidence="2 4" key="2">
    <citation type="submission" date="2018-10" db="EMBL/GenBank/DDBJ databases">
        <title>Genomic Encyclopedia of Type Strains, Phase IV (KMG-IV): sequencing the most valuable type-strain genomes for metagenomic binning, comparative biology and taxonomic classification.</title>
        <authorList>
            <person name="Goeker M."/>
        </authorList>
    </citation>
    <scope>NUCLEOTIDE SEQUENCE [LARGE SCALE GENOMIC DNA]</scope>
    <source>
        <strain evidence="2 4">DSM 19791</strain>
    </source>
</reference>
<evidence type="ECO:0000313" key="1">
    <source>
        <dbReference type="EMBL" id="BBE35404.1"/>
    </source>
</evidence>
<sequence>MIVRQVGAGTIRGMVTDETRIKWVQRIADILSGAIAKWPERPGDANERYYEVRDDMKADAVLWALLPPFIRDASHIEGVVELISSPGLNEAQRLAYLQAALENTVQDILKKSREWAGVHIEPAVHRHSGSEITAIAAEALSAGVPELGTPELAQLRPRIIASSWTGRRTPAEQAEVARSLVPDALIAIDAFIAERRAQSLHNNPPEPLQDEQAAALRALRDALTELLDAVERGKSLDSAMGRLRARLGVTFSLSEENRKLLVANRAVIGIGSALGWGTLGICAVVLGMPIEAAATMAAGEMGMFGLAQRSGNKAD</sequence>
<evidence type="ECO:0000313" key="3">
    <source>
        <dbReference type="Proteomes" id="UP000275727"/>
    </source>
</evidence>
<gene>
    <name evidence="2" type="ORF">DFR51_3199</name>
    <name evidence="1" type="ORF">SmB9_30620</name>
</gene>
<name>A0AAD1D887_SPHMI</name>
<dbReference type="RefSeq" id="WP_121052950.1">
    <property type="nucleotide sequence ID" value="NZ_AP018711.1"/>
</dbReference>
<dbReference type="AlphaFoldDB" id="A0AAD1D887"/>
<evidence type="ECO:0000313" key="4">
    <source>
        <dbReference type="Proteomes" id="UP000276029"/>
    </source>
</evidence>
<organism evidence="1 3">
    <name type="scientific">Sphingosinicella microcystinivorans</name>
    <dbReference type="NCBI Taxonomy" id="335406"/>
    <lineage>
        <taxon>Bacteria</taxon>
        <taxon>Pseudomonadati</taxon>
        <taxon>Pseudomonadota</taxon>
        <taxon>Alphaproteobacteria</taxon>
        <taxon>Sphingomonadales</taxon>
        <taxon>Sphingosinicellaceae</taxon>
        <taxon>Sphingosinicella</taxon>
    </lineage>
</organism>
<accession>A0AAD1D887</accession>
<evidence type="ECO:0000313" key="2">
    <source>
        <dbReference type="EMBL" id="RKS86492.1"/>
    </source>
</evidence>